<dbReference type="PANTHER" id="PTHR30055">
    <property type="entry name" value="HTH-TYPE TRANSCRIPTIONAL REGULATOR RUTR"/>
    <property type="match status" value="1"/>
</dbReference>
<evidence type="ECO:0000313" key="6">
    <source>
        <dbReference type="EMBL" id="MCT7378224.1"/>
    </source>
</evidence>
<reference evidence="6 7" key="1">
    <citation type="submission" date="2022-09" db="EMBL/GenBank/DDBJ databases">
        <title>Chelativorans salina sp. nov., a novel slightly halophilic bacterium isolated from a saline lake sediment enrichment.</title>
        <authorList>
            <person name="Gao L."/>
            <person name="Fang B.-Z."/>
            <person name="Li W.-J."/>
        </authorList>
    </citation>
    <scope>NUCLEOTIDE SEQUENCE [LARGE SCALE GENOMIC DNA]</scope>
    <source>
        <strain evidence="6 7">EGI FJ00035</strain>
    </source>
</reference>
<proteinExistence type="predicted"/>
<dbReference type="InterPro" id="IPR050109">
    <property type="entry name" value="HTH-type_TetR-like_transc_reg"/>
</dbReference>
<accession>A0ABT2LVT9</accession>
<organism evidence="6 7">
    <name type="scientific">Chelativorans salis</name>
    <dbReference type="NCBI Taxonomy" id="2978478"/>
    <lineage>
        <taxon>Bacteria</taxon>
        <taxon>Pseudomonadati</taxon>
        <taxon>Pseudomonadota</taxon>
        <taxon>Alphaproteobacteria</taxon>
        <taxon>Hyphomicrobiales</taxon>
        <taxon>Phyllobacteriaceae</taxon>
        <taxon>Chelativorans</taxon>
    </lineage>
</organism>
<dbReference type="Pfam" id="PF00440">
    <property type="entry name" value="TetR_N"/>
    <property type="match status" value="1"/>
</dbReference>
<evidence type="ECO:0000256" key="4">
    <source>
        <dbReference type="PROSITE-ProRule" id="PRU00335"/>
    </source>
</evidence>
<dbReference type="SUPFAM" id="SSF48498">
    <property type="entry name" value="Tetracyclin repressor-like, C-terminal domain"/>
    <property type="match status" value="1"/>
</dbReference>
<sequence>MPKLWNDTIETHRRAVHKAITDTAAALVAERGLRAVTMSEIAEKAGIGRATLYKYFPDVEAILRAWHARRVLEHLGRLIEVRDRPGGSGERLAAVLEAFAFIVHETHQRQGHHDSELVAFLHRDEKVAQARRQLRDMIEELVKEGATAGELRTDVPPGELAAYCLQALTAAGGLRSNAAVLRLVAVTLSGLRSTG</sequence>
<keyword evidence="1" id="KW-0805">Transcription regulation</keyword>
<feature type="domain" description="HTH tetR-type" evidence="5">
    <location>
        <begin position="14"/>
        <end position="74"/>
    </location>
</feature>
<evidence type="ECO:0000256" key="3">
    <source>
        <dbReference type="ARBA" id="ARBA00023163"/>
    </source>
</evidence>
<dbReference type="InterPro" id="IPR049445">
    <property type="entry name" value="TetR_SbtR-like_C"/>
</dbReference>
<keyword evidence="2 4" id="KW-0238">DNA-binding</keyword>
<evidence type="ECO:0000313" key="7">
    <source>
        <dbReference type="Proteomes" id="UP001320831"/>
    </source>
</evidence>
<keyword evidence="7" id="KW-1185">Reference proteome</keyword>
<dbReference type="EMBL" id="JAOCZP010000012">
    <property type="protein sequence ID" value="MCT7378224.1"/>
    <property type="molecule type" value="Genomic_DNA"/>
</dbReference>
<dbReference type="InterPro" id="IPR036271">
    <property type="entry name" value="Tet_transcr_reg_TetR-rel_C_sf"/>
</dbReference>
<comment type="caution">
    <text evidence="6">The sequence shown here is derived from an EMBL/GenBank/DDBJ whole genome shotgun (WGS) entry which is preliminary data.</text>
</comment>
<dbReference type="SUPFAM" id="SSF46689">
    <property type="entry name" value="Homeodomain-like"/>
    <property type="match status" value="1"/>
</dbReference>
<dbReference type="InterPro" id="IPR001647">
    <property type="entry name" value="HTH_TetR"/>
</dbReference>
<dbReference type="Pfam" id="PF21597">
    <property type="entry name" value="TetR_C_43"/>
    <property type="match status" value="1"/>
</dbReference>
<name>A0ABT2LVT9_9HYPH</name>
<keyword evidence="3" id="KW-0804">Transcription</keyword>
<feature type="DNA-binding region" description="H-T-H motif" evidence="4">
    <location>
        <begin position="37"/>
        <end position="56"/>
    </location>
</feature>
<dbReference type="InterPro" id="IPR009057">
    <property type="entry name" value="Homeodomain-like_sf"/>
</dbReference>
<evidence type="ECO:0000256" key="2">
    <source>
        <dbReference type="ARBA" id="ARBA00023125"/>
    </source>
</evidence>
<dbReference type="Proteomes" id="UP001320831">
    <property type="component" value="Unassembled WGS sequence"/>
</dbReference>
<dbReference type="PRINTS" id="PR00455">
    <property type="entry name" value="HTHTETR"/>
</dbReference>
<evidence type="ECO:0000259" key="5">
    <source>
        <dbReference type="PROSITE" id="PS50977"/>
    </source>
</evidence>
<evidence type="ECO:0000256" key="1">
    <source>
        <dbReference type="ARBA" id="ARBA00023015"/>
    </source>
</evidence>
<dbReference type="PANTHER" id="PTHR30055:SF234">
    <property type="entry name" value="HTH-TYPE TRANSCRIPTIONAL REGULATOR BETI"/>
    <property type="match status" value="1"/>
</dbReference>
<protein>
    <submittedName>
        <fullName evidence="6">TetR/AcrR family transcriptional regulator</fullName>
    </submittedName>
</protein>
<dbReference type="Gene3D" id="1.10.357.10">
    <property type="entry name" value="Tetracycline Repressor, domain 2"/>
    <property type="match status" value="1"/>
</dbReference>
<dbReference type="PROSITE" id="PS50977">
    <property type="entry name" value="HTH_TETR_2"/>
    <property type="match status" value="1"/>
</dbReference>
<gene>
    <name evidence="6" type="ORF">N5A92_24745</name>
</gene>
<dbReference type="RefSeq" id="WP_260907084.1">
    <property type="nucleotide sequence ID" value="NZ_JAOCZP010000012.1"/>
</dbReference>